<evidence type="ECO:0000256" key="2">
    <source>
        <dbReference type="ARBA" id="ARBA00005417"/>
    </source>
</evidence>
<keyword evidence="3" id="KW-0813">Transport</keyword>
<evidence type="ECO:0000259" key="6">
    <source>
        <dbReference type="PROSITE" id="PS50893"/>
    </source>
</evidence>
<dbReference type="NCBIfam" id="TIGR01727">
    <property type="entry name" value="oligo_HPY"/>
    <property type="match status" value="1"/>
</dbReference>
<dbReference type="GO" id="GO:0005886">
    <property type="term" value="C:plasma membrane"/>
    <property type="evidence" value="ECO:0007669"/>
    <property type="project" value="UniProtKB-SubCell"/>
</dbReference>
<evidence type="ECO:0000313" key="8">
    <source>
        <dbReference type="Proteomes" id="UP000509367"/>
    </source>
</evidence>
<dbReference type="PROSITE" id="PS00211">
    <property type="entry name" value="ABC_TRANSPORTER_1"/>
    <property type="match status" value="1"/>
</dbReference>
<dbReference type="InterPro" id="IPR017871">
    <property type="entry name" value="ABC_transporter-like_CS"/>
</dbReference>
<keyword evidence="4" id="KW-0547">Nucleotide-binding</keyword>
<name>A0A6N1VGL1_9HYPH</name>
<dbReference type="InterPro" id="IPR003439">
    <property type="entry name" value="ABC_transporter-like_ATP-bd"/>
</dbReference>
<dbReference type="InterPro" id="IPR013563">
    <property type="entry name" value="Oligopep_ABC_C"/>
</dbReference>
<keyword evidence="5 7" id="KW-0067">ATP-binding</keyword>
<gene>
    <name evidence="7" type="ORF">HTY61_07450</name>
</gene>
<protein>
    <submittedName>
        <fullName evidence="7">ATP-binding cassette domain-containing protein</fullName>
    </submittedName>
</protein>
<comment type="subcellular location">
    <subcellularLocation>
        <location evidence="1">Cell inner membrane</location>
        <topology evidence="1">Peripheral membrane protein</topology>
    </subcellularLocation>
</comment>
<dbReference type="Gene3D" id="3.40.50.300">
    <property type="entry name" value="P-loop containing nucleotide triphosphate hydrolases"/>
    <property type="match status" value="1"/>
</dbReference>
<dbReference type="KEGG" id="orm:HTY61_07450"/>
<dbReference type="EMBL" id="CP054836">
    <property type="protein sequence ID" value="QKV18299.1"/>
    <property type="molecule type" value="Genomic_DNA"/>
</dbReference>
<dbReference type="PANTHER" id="PTHR43776">
    <property type="entry name" value="TRANSPORT ATP-BINDING PROTEIN"/>
    <property type="match status" value="1"/>
</dbReference>
<dbReference type="InterPro" id="IPR003593">
    <property type="entry name" value="AAA+_ATPase"/>
</dbReference>
<dbReference type="InterPro" id="IPR027417">
    <property type="entry name" value="P-loop_NTPase"/>
</dbReference>
<dbReference type="SMART" id="SM00382">
    <property type="entry name" value="AAA"/>
    <property type="match status" value="1"/>
</dbReference>
<dbReference type="PROSITE" id="PS50893">
    <property type="entry name" value="ABC_TRANSPORTER_2"/>
    <property type="match status" value="1"/>
</dbReference>
<dbReference type="CDD" id="cd03257">
    <property type="entry name" value="ABC_NikE_OppD_transporters"/>
    <property type="match status" value="1"/>
</dbReference>
<organism evidence="7 8">
    <name type="scientific">Oricola thermophila</name>
    <dbReference type="NCBI Taxonomy" id="2742145"/>
    <lineage>
        <taxon>Bacteria</taxon>
        <taxon>Pseudomonadati</taxon>
        <taxon>Pseudomonadota</taxon>
        <taxon>Alphaproteobacteria</taxon>
        <taxon>Hyphomicrobiales</taxon>
        <taxon>Ahrensiaceae</taxon>
        <taxon>Oricola</taxon>
    </lineage>
</organism>
<evidence type="ECO:0000256" key="5">
    <source>
        <dbReference type="ARBA" id="ARBA00022840"/>
    </source>
</evidence>
<evidence type="ECO:0000256" key="1">
    <source>
        <dbReference type="ARBA" id="ARBA00004417"/>
    </source>
</evidence>
<proteinExistence type="inferred from homology"/>
<feature type="domain" description="ABC transporter" evidence="6">
    <location>
        <begin position="24"/>
        <end position="265"/>
    </location>
</feature>
<dbReference type="PANTHER" id="PTHR43776:SF7">
    <property type="entry name" value="D,D-DIPEPTIDE TRANSPORT ATP-BINDING PROTEIN DDPF-RELATED"/>
    <property type="match status" value="1"/>
</dbReference>
<dbReference type="GO" id="GO:0015833">
    <property type="term" value="P:peptide transport"/>
    <property type="evidence" value="ECO:0007669"/>
    <property type="project" value="InterPro"/>
</dbReference>
<evidence type="ECO:0000256" key="4">
    <source>
        <dbReference type="ARBA" id="ARBA00022741"/>
    </source>
</evidence>
<dbReference type="GO" id="GO:0005524">
    <property type="term" value="F:ATP binding"/>
    <property type="evidence" value="ECO:0007669"/>
    <property type="project" value="UniProtKB-KW"/>
</dbReference>
<dbReference type="Proteomes" id="UP000509367">
    <property type="component" value="Chromosome"/>
</dbReference>
<dbReference type="GO" id="GO:0055085">
    <property type="term" value="P:transmembrane transport"/>
    <property type="evidence" value="ECO:0007669"/>
    <property type="project" value="UniProtKB-ARBA"/>
</dbReference>
<evidence type="ECO:0000313" key="7">
    <source>
        <dbReference type="EMBL" id="QKV18299.1"/>
    </source>
</evidence>
<dbReference type="SUPFAM" id="SSF52540">
    <property type="entry name" value="P-loop containing nucleoside triphosphate hydrolases"/>
    <property type="match status" value="1"/>
</dbReference>
<dbReference type="AlphaFoldDB" id="A0A6N1VGL1"/>
<dbReference type="RefSeq" id="WP_175276193.1">
    <property type="nucleotide sequence ID" value="NZ_CP054836.1"/>
</dbReference>
<dbReference type="GO" id="GO:0016887">
    <property type="term" value="F:ATP hydrolysis activity"/>
    <property type="evidence" value="ECO:0007669"/>
    <property type="project" value="InterPro"/>
</dbReference>
<dbReference type="FunFam" id="3.40.50.300:FF:000016">
    <property type="entry name" value="Oligopeptide ABC transporter ATP-binding component"/>
    <property type="match status" value="1"/>
</dbReference>
<comment type="similarity">
    <text evidence="2">Belongs to the ABC transporter superfamily.</text>
</comment>
<keyword evidence="8" id="KW-1185">Reference proteome</keyword>
<dbReference type="Pfam" id="PF00005">
    <property type="entry name" value="ABC_tran"/>
    <property type="match status" value="1"/>
</dbReference>
<accession>A0A6N1VGL1</accession>
<sequence>MNHANGDGMAPLLAARKLSKTFRIKERHGLKRFPVDIRAVEEVDLVVGRGEVLGIVGESGCGKTSLARTLLLLERASGGTIELGGRAVDPADRAQAAEYRRAVQMVFQDPYASVNPRMTVAEIVEEPLLLQRPELDRAARQRIVRERLEEVSLGEQYMGRRARGLSGGQLQRIGIARALAVDPSLLICDEPVSALDVSIQAQVLNLLADIRETRGLSMVFISHDLSVVRQVCDRVAVMYLGRIVETGPTGLVLRHPAHPYTQALVSSEPRLARKGAARERIILRGDPPGPSTKSEACVFQKRCWRSRQSCDRQPALETVEETHLAACHFPADSGR</sequence>
<evidence type="ECO:0000256" key="3">
    <source>
        <dbReference type="ARBA" id="ARBA00022448"/>
    </source>
</evidence>
<dbReference type="InterPro" id="IPR050319">
    <property type="entry name" value="ABC_transp_ATP-bind"/>
</dbReference>
<dbReference type="Pfam" id="PF08352">
    <property type="entry name" value="oligo_HPY"/>
    <property type="match status" value="1"/>
</dbReference>
<reference evidence="7 8" key="1">
    <citation type="submission" date="2020-06" db="EMBL/GenBank/DDBJ databases">
        <title>Oricola thermophila sp. nov. isolated from a tidal sediments.</title>
        <authorList>
            <person name="Kwon K.K."/>
            <person name="Yang S.-H."/>
            <person name="Park M.-J."/>
        </authorList>
    </citation>
    <scope>NUCLEOTIDE SEQUENCE [LARGE SCALE GENOMIC DNA]</scope>
    <source>
        <strain evidence="7 8">MEBiC13590</strain>
    </source>
</reference>